<dbReference type="EMBL" id="BK016090">
    <property type="protein sequence ID" value="DAF94304.1"/>
    <property type="molecule type" value="Genomic_DNA"/>
</dbReference>
<keyword evidence="1" id="KW-0812">Transmembrane</keyword>
<sequence>MLLGCVTLRIQLGAHDVAPALSNLIMSVYTVVAVTFMFVMDRNKLRNTK</sequence>
<keyword evidence="1" id="KW-1133">Transmembrane helix</keyword>
<keyword evidence="1" id="KW-0472">Membrane</keyword>
<proteinExistence type="predicted"/>
<accession>A0A8S5UIJ2</accession>
<organism evidence="2">
    <name type="scientific">Myoviridae sp. ctu2j3</name>
    <dbReference type="NCBI Taxonomy" id="2825197"/>
    <lineage>
        <taxon>Viruses</taxon>
        <taxon>Duplodnaviria</taxon>
        <taxon>Heunggongvirae</taxon>
        <taxon>Uroviricota</taxon>
        <taxon>Caudoviricetes</taxon>
    </lineage>
</organism>
<dbReference type="EMBL" id="BK016090">
    <property type="protein sequence ID" value="DAF94107.1"/>
    <property type="molecule type" value="Genomic_DNA"/>
</dbReference>
<reference evidence="2" key="1">
    <citation type="journal article" date="2021" name="Proc. Natl. Acad. Sci. U.S.A.">
        <title>A Catalog of Tens of Thousands of Viruses from Human Metagenomes Reveals Hidden Associations with Chronic Diseases.</title>
        <authorList>
            <person name="Tisza M.J."/>
            <person name="Buck C.B."/>
        </authorList>
    </citation>
    <scope>NUCLEOTIDE SEQUENCE</scope>
    <source>
        <strain evidence="2">Ctu2j3</strain>
    </source>
</reference>
<evidence type="ECO:0000313" key="2">
    <source>
        <dbReference type="EMBL" id="DAF94304.1"/>
    </source>
</evidence>
<feature type="transmembrane region" description="Helical" evidence="1">
    <location>
        <begin position="20"/>
        <end position="40"/>
    </location>
</feature>
<name>A0A8S5UIJ2_9CAUD</name>
<evidence type="ECO:0000256" key="1">
    <source>
        <dbReference type="SAM" id="Phobius"/>
    </source>
</evidence>
<protein>
    <submittedName>
        <fullName evidence="2">Uncharacterized protein</fullName>
    </submittedName>
</protein>